<reference evidence="1" key="1">
    <citation type="journal article" date="2023" name="Mol. Ecol. Resour.">
        <title>Chromosome-level genome assembly of a triploid poplar Populus alba 'Berolinensis'.</title>
        <authorList>
            <person name="Chen S."/>
            <person name="Yu Y."/>
            <person name="Wang X."/>
            <person name="Wang S."/>
            <person name="Zhang T."/>
            <person name="Zhou Y."/>
            <person name="He R."/>
            <person name="Meng N."/>
            <person name="Wang Y."/>
            <person name="Liu W."/>
            <person name="Liu Z."/>
            <person name="Liu J."/>
            <person name="Guo Q."/>
            <person name="Huang H."/>
            <person name="Sederoff R.R."/>
            <person name="Wang G."/>
            <person name="Qu G."/>
            <person name="Chen S."/>
        </authorList>
    </citation>
    <scope>NUCLEOTIDE SEQUENCE</scope>
    <source>
        <strain evidence="1">SC-2020</strain>
    </source>
</reference>
<dbReference type="EMBL" id="JAQIZT010000002">
    <property type="protein sequence ID" value="KAJ7008341.1"/>
    <property type="molecule type" value="Genomic_DNA"/>
</dbReference>
<dbReference type="AlphaFoldDB" id="A0AAD6RGH3"/>
<accession>A0AAD6RGH3</accession>
<organism evidence="1 2">
    <name type="scientific">Populus alba x Populus x berolinensis</name>
    <dbReference type="NCBI Taxonomy" id="444605"/>
    <lineage>
        <taxon>Eukaryota</taxon>
        <taxon>Viridiplantae</taxon>
        <taxon>Streptophyta</taxon>
        <taxon>Embryophyta</taxon>
        <taxon>Tracheophyta</taxon>
        <taxon>Spermatophyta</taxon>
        <taxon>Magnoliopsida</taxon>
        <taxon>eudicotyledons</taxon>
        <taxon>Gunneridae</taxon>
        <taxon>Pentapetalae</taxon>
        <taxon>rosids</taxon>
        <taxon>fabids</taxon>
        <taxon>Malpighiales</taxon>
        <taxon>Salicaceae</taxon>
        <taxon>Saliceae</taxon>
        <taxon>Populus</taxon>
    </lineage>
</organism>
<gene>
    <name evidence="1" type="ORF">NC653_007126</name>
</gene>
<dbReference type="Proteomes" id="UP001164929">
    <property type="component" value="Chromosome 2"/>
</dbReference>
<evidence type="ECO:0000313" key="2">
    <source>
        <dbReference type="Proteomes" id="UP001164929"/>
    </source>
</evidence>
<comment type="caution">
    <text evidence="1">The sequence shown here is derived from an EMBL/GenBank/DDBJ whole genome shotgun (WGS) entry which is preliminary data.</text>
</comment>
<name>A0AAD6RGH3_9ROSI</name>
<proteinExistence type="predicted"/>
<evidence type="ECO:0000313" key="1">
    <source>
        <dbReference type="EMBL" id="KAJ7008341.1"/>
    </source>
</evidence>
<keyword evidence="2" id="KW-1185">Reference proteome</keyword>
<protein>
    <submittedName>
        <fullName evidence="1">Uncharacterized protein</fullName>
    </submittedName>
</protein>
<sequence>MGPETGNGRFGFVLELRGKESFWLARGENETEGKRLESGRKGVLVLWSGVCGRKESAGAVSRAVGWRRGRLLLIHGSENQKQGGRPCFFFFLFFSKGGSDQKKKMKRV</sequence>